<proteinExistence type="predicted"/>
<evidence type="ECO:0000313" key="2">
    <source>
        <dbReference type="EMBL" id="JAD22049.1"/>
    </source>
</evidence>
<dbReference type="AlphaFoldDB" id="A0A0A8Y7E8"/>
<reference evidence="2" key="2">
    <citation type="journal article" date="2015" name="Data Brief">
        <title>Shoot transcriptome of the giant reed, Arundo donax.</title>
        <authorList>
            <person name="Barrero R.A."/>
            <person name="Guerrero F.D."/>
            <person name="Moolhuijzen P."/>
            <person name="Goolsby J.A."/>
            <person name="Tidwell J."/>
            <person name="Bellgard S.E."/>
            <person name="Bellgard M.I."/>
        </authorList>
    </citation>
    <scope>NUCLEOTIDE SEQUENCE</scope>
    <source>
        <tissue evidence="2">Shoot tissue taken approximately 20 cm above the soil surface</tissue>
    </source>
</reference>
<name>A0A0A8Y7E8_ARUDO</name>
<feature type="region of interest" description="Disordered" evidence="1">
    <location>
        <begin position="1"/>
        <end position="25"/>
    </location>
</feature>
<evidence type="ECO:0000256" key="1">
    <source>
        <dbReference type="SAM" id="MobiDB-lite"/>
    </source>
</evidence>
<reference evidence="2" key="1">
    <citation type="submission" date="2014-09" db="EMBL/GenBank/DDBJ databases">
        <authorList>
            <person name="Magalhaes I.L.F."/>
            <person name="Oliveira U."/>
            <person name="Santos F.R."/>
            <person name="Vidigal T.H.D.A."/>
            <person name="Brescovit A.D."/>
            <person name="Santos A.J."/>
        </authorList>
    </citation>
    <scope>NUCLEOTIDE SEQUENCE</scope>
    <source>
        <tissue evidence="2">Shoot tissue taken approximately 20 cm above the soil surface</tissue>
    </source>
</reference>
<dbReference type="EMBL" id="GBRH01275846">
    <property type="protein sequence ID" value="JAD22049.1"/>
    <property type="molecule type" value="Transcribed_RNA"/>
</dbReference>
<accession>A0A0A8Y7E8</accession>
<sequence>MRRSSTSTASAACSPTASPTSPCSSTSEISTFEEQSLDVVKVVVELVLSWSHAMTELQRNHCILQSMHAWLHFILLKECT</sequence>
<organism evidence="2">
    <name type="scientific">Arundo donax</name>
    <name type="common">Giant reed</name>
    <name type="synonym">Donax arundinaceus</name>
    <dbReference type="NCBI Taxonomy" id="35708"/>
    <lineage>
        <taxon>Eukaryota</taxon>
        <taxon>Viridiplantae</taxon>
        <taxon>Streptophyta</taxon>
        <taxon>Embryophyta</taxon>
        <taxon>Tracheophyta</taxon>
        <taxon>Spermatophyta</taxon>
        <taxon>Magnoliopsida</taxon>
        <taxon>Liliopsida</taxon>
        <taxon>Poales</taxon>
        <taxon>Poaceae</taxon>
        <taxon>PACMAD clade</taxon>
        <taxon>Arundinoideae</taxon>
        <taxon>Arundineae</taxon>
        <taxon>Arundo</taxon>
    </lineage>
</organism>
<protein>
    <submittedName>
        <fullName evidence="2">Uncharacterized protein</fullName>
    </submittedName>
</protein>